<sequence length="35" mass="3932">MKLNSLLTHTFTDRLLDQTHTFTGRKPLRCGASNG</sequence>
<evidence type="ECO:0000313" key="1">
    <source>
        <dbReference type="EnsemblMetazoa" id="tetur35g00540.1"/>
    </source>
</evidence>
<name>T1L380_TETUR</name>
<dbReference type="HOGENOM" id="CLU_3369086_0_0_1"/>
<dbReference type="AlphaFoldDB" id="T1L380"/>
<dbReference type="EnsemblMetazoa" id="tetur35g00540.1">
    <property type="protein sequence ID" value="tetur35g00540.1"/>
    <property type="gene ID" value="tetur35g00540"/>
</dbReference>
<dbReference type="Proteomes" id="UP000015104">
    <property type="component" value="Unassembled WGS sequence"/>
</dbReference>
<keyword evidence="2" id="KW-1185">Reference proteome</keyword>
<accession>T1L380</accession>
<organism evidence="1 2">
    <name type="scientific">Tetranychus urticae</name>
    <name type="common">Two-spotted spider mite</name>
    <dbReference type="NCBI Taxonomy" id="32264"/>
    <lineage>
        <taxon>Eukaryota</taxon>
        <taxon>Metazoa</taxon>
        <taxon>Ecdysozoa</taxon>
        <taxon>Arthropoda</taxon>
        <taxon>Chelicerata</taxon>
        <taxon>Arachnida</taxon>
        <taxon>Acari</taxon>
        <taxon>Acariformes</taxon>
        <taxon>Trombidiformes</taxon>
        <taxon>Prostigmata</taxon>
        <taxon>Eleutherengona</taxon>
        <taxon>Raphignathae</taxon>
        <taxon>Tetranychoidea</taxon>
        <taxon>Tetranychidae</taxon>
        <taxon>Tetranychus</taxon>
    </lineage>
</organism>
<reference evidence="1" key="2">
    <citation type="submission" date="2015-06" db="UniProtKB">
        <authorList>
            <consortium name="EnsemblMetazoa"/>
        </authorList>
    </citation>
    <scope>IDENTIFICATION</scope>
</reference>
<evidence type="ECO:0000313" key="2">
    <source>
        <dbReference type="Proteomes" id="UP000015104"/>
    </source>
</evidence>
<protein>
    <submittedName>
        <fullName evidence="1">Uncharacterized protein</fullName>
    </submittedName>
</protein>
<proteinExistence type="predicted"/>
<reference evidence="2" key="1">
    <citation type="submission" date="2011-08" db="EMBL/GenBank/DDBJ databases">
        <authorList>
            <person name="Rombauts S."/>
        </authorList>
    </citation>
    <scope>NUCLEOTIDE SEQUENCE</scope>
    <source>
        <strain evidence="2">London</strain>
    </source>
</reference>
<dbReference type="EMBL" id="CAEY01001014">
    <property type="status" value="NOT_ANNOTATED_CDS"/>
    <property type="molecule type" value="Genomic_DNA"/>
</dbReference>